<feature type="compositionally biased region" description="Polar residues" evidence="1">
    <location>
        <begin position="50"/>
        <end position="66"/>
    </location>
</feature>
<name>A0A1V4JDS1_PATFA</name>
<sequence>MGAGTGREGRKRRKSRNGCMVSTGFPVPPQELELHPVQIAPAPAPRGRKNQPNSSDLAAHTASSRQDAGPWASGQSCGAHRGTVRCCGCRTVSCASWRP</sequence>
<dbReference type="EMBL" id="LSYS01007908">
    <property type="protein sequence ID" value="OPJ70240.1"/>
    <property type="molecule type" value="Genomic_DNA"/>
</dbReference>
<evidence type="ECO:0000256" key="1">
    <source>
        <dbReference type="SAM" id="MobiDB-lite"/>
    </source>
</evidence>
<proteinExistence type="predicted"/>
<organism evidence="2 3">
    <name type="scientific">Patagioenas fasciata monilis</name>
    <dbReference type="NCBI Taxonomy" id="372326"/>
    <lineage>
        <taxon>Eukaryota</taxon>
        <taxon>Metazoa</taxon>
        <taxon>Chordata</taxon>
        <taxon>Craniata</taxon>
        <taxon>Vertebrata</taxon>
        <taxon>Euteleostomi</taxon>
        <taxon>Archelosauria</taxon>
        <taxon>Archosauria</taxon>
        <taxon>Dinosauria</taxon>
        <taxon>Saurischia</taxon>
        <taxon>Theropoda</taxon>
        <taxon>Coelurosauria</taxon>
        <taxon>Aves</taxon>
        <taxon>Neognathae</taxon>
        <taxon>Neoaves</taxon>
        <taxon>Columbimorphae</taxon>
        <taxon>Columbiformes</taxon>
        <taxon>Columbidae</taxon>
        <taxon>Patagioenas</taxon>
    </lineage>
</organism>
<protein>
    <submittedName>
        <fullName evidence="2">Uncharacterized protein</fullName>
    </submittedName>
</protein>
<evidence type="ECO:0000313" key="3">
    <source>
        <dbReference type="Proteomes" id="UP000190648"/>
    </source>
</evidence>
<evidence type="ECO:0000313" key="2">
    <source>
        <dbReference type="EMBL" id="OPJ70240.1"/>
    </source>
</evidence>
<gene>
    <name evidence="2" type="ORF">AV530_019431</name>
</gene>
<dbReference type="Proteomes" id="UP000190648">
    <property type="component" value="Unassembled WGS sequence"/>
</dbReference>
<dbReference type="AlphaFoldDB" id="A0A1V4JDS1"/>
<accession>A0A1V4JDS1</accession>
<comment type="caution">
    <text evidence="2">The sequence shown here is derived from an EMBL/GenBank/DDBJ whole genome shotgun (WGS) entry which is preliminary data.</text>
</comment>
<reference evidence="2 3" key="1">
    <citation type="submission" date="2016-02" db="EMBL/GenBank/DDBJ databases">
        <title>Band-tailed pigeon sequencing and assembly.</title>
        <authorList>
            <person name="Soares A.E."/>
            <person name="Novak B.J."/>
            <person name="Rice E.S."/>
            <person name="O'Connell B."/>
            <person name="Chang D."/>
            <person name="Weber S."/>
            <person name="Shapiro B."/>
        </authorList>
    </citation>
    <scope>NUCLEOTIDE SEQUENCE [LARGE SCALE GENOMIC DNA]</scope>
    <source>
        <strain evidence="2">BTP2013</strain>
        <tissue evidence="2">Blood</tissue>
    </source>
</reference>
<keyword evidence="3" id="KW-1185">Reference proteome</keyword>
<feature type="region of interest" description="Disordered" evidence="1">
    <location>
        <begin position="1"/>
        <end position="82"/>
    </location>
</feature>